<proteinExistence type="inferred from homology"/>
<dbReference type="PANTHER" id="PTHR48107:SF7">
    <property type="entry name" value="RE15974P"/>
    <property type="match status" value="1"/>
</dbReference>
<dbReference type="Gene3D" id="3.40.50.720">
    <property type="entry name" value="NAD(P)-binding Rossmann-like Domain"/>
    <property type="match status" value="1"/>
</dbReference>
<sequence length="196" mass="21013">MQSTILSGKRVLVSGGSMTLRKSVAQGLIDEGAQVTNDTRACRDTPSPRAADLFGFATQQMGAVDIFVYLLTSIEEPERITDLTLEQYDFIVRERVKTPFFLLQQAAKHVSEHGRIVLVLTANHNAGVANAGADAAVRTFARVLTREIGARGITVNVVSGGRTESCDVVSLVLLLTGEEGRWINGQTLVAAETAVA</sequence>
<keyword evidence="2" id="KW-0560">Oxidoreductase</keyword>
<evidence type="ECO:0000256" key="1">
    <source>
        <dbReference type="ARBA" id="ARBA00006484"/>
    </source>
</evidence>
<gene>
    <name evidence="3" type="ORF">C7402_103485</name>
</gene>
<keyword evidence="4" id="KW-1185">Reference proteome</keyword>
<dbReference type="SUPFAM" id="SSF51735">
    <property type="entry name" value="NAD(P)-binding Rossmann-fold domains"/>
    <property type="match status" value="1"/>
</dbReference>
<name>A0ABX5KYJ5_9BURK</name>
<dbReference type="RefSeq" id="WP_116610393.1">
    <property type="nucleotide sequence ID" value="NZ_QEOB01000003.1"/>
</dbReference>
<comment type="caution">
    <text evidence="3">The sequence shown here is derived from an EMBL/GenBank/DDBJ whole genome shotgun (WGS) entry which is preliminary data.</text>
</comment>
<dbReference type="Pfam" id="PF13561">
    <property type="entry name" value="adh_short_C2"/>
    <property type="match status" value="1"/>
</dbReference>
<dbReference type="EMBL" id="QEOB01000003">
    <property type="protein sequence ID" value="PVX85907.1"/>
    <property type="molecule type" value="Genomic_DNA"/>
</dbReference>
<evidence type="ECO:0000313" key="3">
    <source>
        <dbReference type="EMBL" id="PVX85907.1"/>
    </source>
</evidence>
<evidence type="ECO:0000313" key="4">
    <source>
        <dbReference type="Proteomes" id="UP000245712"/>
    </source>
</evidence>
<dbReference type="PANTHER" id="PTHR48107">
    <property type="entry name" value="NADPH-DEPENDENT ALDEHYDE REDUCTASE-LIKE PROTEIN, CHLOROPLASTIC-RELATED"/>
    <property type="match status" value="1"/>
</dbReference>
<accession>A0ABX5KYJ5</accession>
<protein>
    <submittedName>
        <fullName evidence="3">3-oxoacyl-[acyl-carrier protein] reductase</fullName>
    </submittedName>
</protein>
<dbReference type="Proteomes" id="UP000245712">
    <property type="component" value="Unassembled WGS sequence"/>
</dbReference>
<comment type="similarity">
    <text evidence="1">Belongs to the short-chain dehydrogenases/reductases (SDR) family.</text>
</comment>
<organism evidence="3 4">
    <name type="scientific">Paraburkholderia unamae</name>
    <dbReference type="NCBI Taxonomy" id="219649"/>
    <lineage>
        <taxon>Bacteria</taxon>
        <taxon>Pseudomonadati</taxon>
        <taxon>Pseudomonadota</taxon>
        <taxon>Betaproteobacteria</taxon>
        <taxon>Burkholderiales</taxon>
        <taxon>Burkholderiaceae</taxon>
        <taxon>Paraburkholderia</taxon>
    </lineage>
</organism>
<evidence type="ECO:0000256" key="2">
    <source>
        <dbReference type="ARBA" id="ARBA00023002"/>
    </source>
</evidence>
<dbReference type="InterPro" id="IPR036291">
    <property type="entry name" value="NAD(P)-bd_dom_sf"/>
</dbReference>
<reference evidence="3 4" key="1">
    <citation type="submission" date="2018-05" db="EMBL/GenBank/DDBJ databases">
        <title>Genomic Encyclopedia of Type Strains, Phase IV (KMG-V): Genome sequencing to study the core and pangenomes of soil and plant-associated prokaryotes.</title>
        <authorList>
            <person name="Whitman W."/>
        </authorList>
    </citation>
    <scope>NUCLEOTIDE SEQUENCE [LARGE SCALE GENOMIC DNA]</scope>
    <source>
        <strain evidence="3 4">SCZa-39</strain>
    </source>
</reference>
<dbReference type="InterPro" id="IPR002347">
    <property type="entry name" value="SDR_fam"/>
</dbReference>